<reference evidence="2" key="1">
    <citation type="submission" date="2023-04" db="EMBL/GenBank/DDBJ databases">
        <title>Ambrosiozyma monospora NBRC 1965.</title>
        <authorList>
            <person name="Ichikawa N."/>
            <person name="Sato H."/>
            <person name="Tonouchi N."/>
        </authorList>
    </citation>
    <scope>NUCLEOTIDE SEQUENCE</scope>
    <source>
        <strain evidence="2">NBRC 1965</strain>
    </source>
</reference>
<name>A0A9W6Z5N2_AMBMO</name>
<feature type="compositionally biased region" description="Acidic residues" evidence="1">
    <location>
        <begin position="208"/>
        <end position="217"/>
    </location>
</feature>
<comment type="caution">
    <text evidence="2">The sequence shown here is derived from an EMBL/GenBank/DDBJ whole genome shotgun (WGS) entry which is preliminary data.</text>
</comment>
<proteinExistence type="predicted"/>
<feature type="region of interest" description="Disordered" evidence="1">
    <location>
        <begin position="188"/>
        <end position="236"/>
    </location>
</feature>
<evidence type="ECO:0000313" key="2">
    <source>
        <dbReference type="EMBL" id="GMG45232.1"/>
    </source>
</evidence>
<evidence type="ECO:0000313" key="3">
    <source>
        <dbReference type="Proteomes" id="UP001165063"/>
    </source>
</evidence>
<organism evidence="2 3">
    <name type="scientific">Ambrosiozyma monospora</name>
    <name type="common">Yeast</name>
    <name type="synonym">Endomycopsis monosporus</name>
    <dbReference type="NCBI Taxonomy" id="43982"/>
    <lineage>
        <taxon>Eukaryota</taxon>
        <taxon>Fungi</taxon>
        <taxon>Dikarya</taxon>
        <taxon>Ascomycota</taxon>
        <taxon>Saccharomycotina</taxon>
        <taxon>Pichiomycetes</taxon>
        <taxon>Pichiales</taxon>
        <taxon>Pichiaceae</taxon>
        <taxon>Ambrosiozyma</taxon>
    </lineage>
</organism>
<dbReference type="AlphaFoldDB" id="A0A9W6Z5N2"/>
<dbReference type="EMBL" id="BSXU01004548">
    <property type="protein sequence ID" value="GMG45232.1"/>
    <property type="molecule type" value="Genomic_DNA"/>
</dbReference>
<evidence type="ECO:0000256" key="1">
    <source>
        <dbReference type="SAM" id="MobiDB-lite"/>
    </source>
</evidence>
<dbReference type="Proteomes" id="UP001165063">
    <property type="component" value="Unassembled WGS sequence"/>
</dbReference>
<dbReference type="OrthoDB" id="3993599at2759"/>
<accession>A0A9W6Z5N2</accession>
<keyword evidence="3" id="KW-1185">Reference proteome</keyword>
<protein>
    <submittedName>
        <fullName evidence="2">Unnamed protein product</fullName>
    </submittedName>
</protein>
<sequence>MFVNYCQRPQPTSLFFDQPYDFPISNDIISSLANSLTRSRQIGCYKRPSLPRNPVHLPRVTTEEDESNYYLLMEKPKLQQHAYHCSLMMTREQHPFNSYQFKIENDKLMVRSLEDQYSRSFELPDDADKSQDFELHEFSNGLGLVVVIKKIAVPDADADSEDEEMEEDNIVDFADLLARFFGHPVDLDQEQLQANSEAESIERKKAEEEDEDEEEEEQQQKAAELKRLSRQRKCPI</sequence>
<gene>
    <name evidence="2" type="ORF">Amon01_000681100</name>
</gene>